<dbReference type="PROSITE" id="PS01124">
    <property type="entry name" value="HTH_ARAC_FAMILY_2"/>
    <property type="match status" value="1"/>
</dbReference>
<feature type="domain" description="Response regulatory" evidence="7">
    <location>
        <begin position="3"/>
        <end position="121"/>
    </location>
</feature>
<dbReference type="Gene3D" id="3.40.50.2300">
    <property type="match status" value="1"/>
</dbReference>
<dbReference type="AlphaFoldDB" id="A0A5R9F1G2"/>
<dbReference type="InterPro" id="IPR001789">
    <property type="entry name" value="Sig_transdc_resp-reg_receiver"/>
</dbReference>
<gene>
    <name evidence="8" type="ORF">FCL54_14900</name>
</gene>
<dbReference type="GO" id="GO:0000160">
    <property type="term" value="P:phosphorelay signal transduction system"/>
    <property type="evidence" value="ECO:0007669"/>
    <property type="project" value="InterPro"/>
</dbReference>
<proteinExistence type="predicted"/>
<evidence type="ECO:0000256" key="3">
    <source>
        <dbReference type="ARBA" id="ARBA00023163"/>
    </source>
</evidence>
<dbReference type="Proteomes" id="UP000308230">
    <property type="component" value="Unassembled WGS sequence"/>
</dbReference>
<evidence type="ECO:0000259" key="6">
    <source>
        <dbReference type="PROSITE" id="PS01124"/>
    </source>
</evidence>
<keyword evidence="3" id="KW-0804">Transcription</keyword>
<protein>
    <submittedName>
        <fullName evidence="8">Response regulator</fullName>
    </submittedName>
</protein>
<dbReference type="OrthoDB" id="342399at2"/>
<dbReference type="PRINTS" id="PR00032">
    <property type="entry name" value="HTHARAC"/>
</dbReference>
<name>A0A5R9F1G2_9BACL</name>
<evidence type="ECO:0000256" key="5">
    <source>
        <dbReference type="SAM" id="Coils"/>
    </source>
</evidence>
<dbReference type="PANTHER" id="PTHR43280:SF28">
    <property type="entry name" value="HTH-TYPE TRANSCRIPTIONAL ACTIVATOR RHAS"/>
    <property type="match status" value="1"/>
</dbReference>
<feature type="domain" description="HTH araC/xylS-type" evidence="6">
    <location>
        <begin position="411"/>
        <end position="509"/>
    </location>
</feature>
<dbReference type="CDD" id="cd17536">
    <property type="entry name" value="REC_YesN-like"/>
    <property type="match status" value="1"/>
</dbReference>
<evidence type="ECO:0000259" key="7">
    <source>
        <dbReference type="PROSITE" id="PS50110"/>
    </source>
</evidence>
<dbReference type="PROSITE" id="PS00041">
    <property type="entry name" value="HTH_ARAC_FAMILY_1"/>
    <property type="match status" value="1"/>
</dbReference>
<dbReference type="GO" id="GO:0043565">
    <property type="term" value="F:sequence-specific DNA binding"/>
    <property type="evidence" value="ECO:0007669"/>
    <property type="project" value="InterPro"/>
</dbReference>
<dbReference type="Gene3D" id="1.10.10.60">
    <property type="entry name" value="Homeodomain-like"/>
    <property type="match status" value="2"/>
</dbReference>
<evidence type="ECO:0000256" key="4">
    <source>
        <dbReference type="PROSITE-ProRule" id="PRU00169"/>
    </source>
</evidence>
<evidence type="ECO:0000256" key="1">
    <source>
        <dbReference type="ARBA" id="ARBA00023015"/>
    </source>
</evidence>
<dbReference type="InterPro" id="IPR020449">
    <property type="entry name" value="Tscrpt_reg_AraC-type_HTH"/>
</dbReference>
<keyword evidence="5" id="KW-0175">Coiled coil</keyword>
<dbReference type="SMART" id="SM00448">
    <property type="entry name" value="REC"/>
    <property type="match status" value="1"/>
</dbReference>
<evidence type="ECO:0000256" key="2">
    <source>
        <dbReference type="ARBA" id="ARBA00023125"/>
    </source>
</evidence>
<dbReference type="InterPro" id="IPR011006">
    <property type="entry name" value="CheY-like_superfamily"/>
</dbReference>
<feature type="modified residue" description="4-aspartylphosphate" evidence="4">
    <location>
        <position position="56"/>
    </location>
</feature>
<dbReference type="Pfam" id="PF00072">
    <property type="entry name" value="Response_reg"/>
    <property type="match status" value="1"/>
</dbReference>
<dbReference type="SUPFAM" id="SSF46689">
    <property type="entry name" value="Homeodomain-like"/>
    <property type="match status" value="2"/>
</dbReference>
<keyword evidence="1" id="KW-0805">Transcription regulation</keyword>
<dbReference type="PROSITE" id="PS50110">
    <property type="entry name" value="RESPONSE_REGULATORY"/>
    <property type="match status" value="1"/>
</dbReference>
<dbReference type="InterPro" id="IPR018062">
    <property type="entry name" value="HTH_AraC-typ_CS"/>
</dbReference>
<keyword evidence="4" id="KW-0597">Phosphoprotein</keyword>
<organism evidence="8 9">
    <name type="scientific">Exobacillus caeni</name>
    <dbReference type="NCBI Taxonomy" id="2574798"/>
    <lineage>
        <taxon>Bacteria</taxon>
        <taxon>Bacillati</taxon>
        <taxon>Bacillota</taxon>
        <taxon>Bacilli</taxon>
        <taxon>Bacillales</taxon>
        <taxon>Guptibacillaceae</taxon>
        <taxon>Exobacillus</taxon>
    </lineage>
</organism>
<evidence type="ECO:0000313" key="9">
    <source>
        <dbReference type="Proteomes" id="UP000308230"/>
    </source>
</evidence>
<comment type="caution">
    <text evidence="8">The sequence shown here is derived from an EMBL/GenBank/DDBJ whole genome shotgun (WGS) entry which is preliminary data.</text>
</comment>
<feature type="coiled-coil region" evidence="5">
    <location>
        <begin position="128"/>
        <end position="155"/>
    </location>
</feature>
<dbReference type="EMBL" id="SWLG01000010">
    <property type="protein sequence ID" value="TLS36499.1"/>
    <property type="molecule type" value="Genomic_DNA"/>
</dbReference>
<dbReference type="InterPro" id="IPR009057">
    <property type="entry name" value="Homeodomain-like_sf"/>
</dbReference>
<dbReference type="InterPro" id="IPR018060">
    <property type="entry name" value="HTH_AraC"/>
</dbReference>
<dbReference type="RefSeq" id="WP_138127534.1">
    <property type="nucleotide sequence ID" value="NZ_SWLG01000010.1"/>
</dbReference>
<keyword evidence="2" id="KW-0238">DNA-binding</keyword>
<sequence>MYNVMIVDDEPIIRFGLKSSIDWEKETLQVIGDFPNGKQALEAMETDCHVDILITDIKMPVMDGITLMKKALDINPKLKVVLVSSYNEFEYVREGLTHGAIDYILKPTLEPETLLKTVQKCVSKIHEEQNIEMKLENAERTKVQASHRKLELEMKKILLKNKKSIETEDIVSMFQVPHNIILIKIKEKDKVDEEFGFLYKSLIFEEIQERFYMETDEGVCFPIGENELVCFLRKTTDSLSLATSIKEKVEKETSIEFIYGYDVIRDLHDLVSGYHRALSACRRHFFHHEKDIFKYRPALEKDVEALSVKGLEELLLDSNEESPGKVIQERYLLWSGETMTQANIKREASNILKALFLKKVELPVLMENLSRIDTSSTLEEVYKSLMDGIEVCNHSLSNINSKPNTDNELLDKALRFIHAHYTEEMTLQSVADHIHISRNYFSILFKRLMEQNFIDYVIDLRINKAKELLVETSMKVYEVASDAGFNDVKYFSKLFKKITGHSPGDYRSTYVK</sequence>
<dbReference type="Pfam" id="PF12833">
    <property type="entry name" value="HTH_18"/>
    <property type="match status" value="1"/>
</dbReference>
<dbReference type="SMART" id="SM00342">
    <property type="entry name" value="HTH_ARAC"/>
    <property type="match status" value="1"/>
</dbReference>
<dbReference type="GO" id="GO:0003700">
    <property type="term" value="F:DNA-binding transcription factor activity"/>
    <property type="evidence" value="ECO:0007669"/>
    <property type="project" value="InterPro"/>
</dbReference>
<evidence type="ECO:0000313" key="8">
    <source>
        <dbReference type="EMBL" id="TLS36499.1"/>
    </source>
</evidence>
<dbReference type="PANTHER" id="PTHR43280">
    <property type="entry name" value="ARAC-FAMILY TRANSCRIPTIONAL REGULATOR"/>
    <property type="match status" value="1"/>
</dbReference>
<dbReference type="SUPFAM" id="SSF52172">
    <property type="entry name" value="CheY-like"/>
    <property type="match status" value="1"/>
</dbReference>
<keyword evidence="9" id="KW-1185">Reference proteome</keyword>
<accession>A0A5R9F1G2</accession>
<reference evidence="8 9" key="1">
    <citation type="submission" date="2019-04" db="EMBL/GenBank/DDBJ databases">
        <title>Bacillus caeni sp. nov., a bacterium isolated from mangrove sediment.</title>
        <authorList>
            <person name="Huang H."/>
            <person name="Mo K."/>
            <person name="Hu Y."/>
        </authorList>
    </citation>
    <scope>NUCLEOTIDE SEQUENCE [LARGE SCALE GENOMIC DNA]</scope>
    <source>
        <strain evidence="8 9">HB172195</strain>
    </source>
</reference>